<comment type="caution">
    <text evidence="1">The sequence shown here is derived from an EMBL/GenBank/DDBJ whole genome shotgun (WGS) entry which is preliminary data.</text>
</comment>
<reference evidence="1 2" key="1">
    <citation type="submission" date="2015-10" db="EMBL/GenBank/DDBJ databases">
        <title>Pseudomonas putida clinical strains.</title>
        <authorList>
            <person name="Molina L."/>
            <person name="Udaondo Z."/>
        </authorList>
    </citation>
    <scope>NUCLEOTIDE SEQUENCE [LARGE SCALE GENOMIC DNA]</scope>
    <source>
        <strain evidence="1 2">HB13667</strain>
    </source>
</reference>
<dbReference type="InterPro" id="IPR053745">
    <property type="entry name" value="Viral_Tail_Comp_sf"/>
</dbReference>
<dbReference type="InterPro" id="IPR021508">
    <property type="entry name" value="Gp17-like"/>
</dbReference>
<proteinExistence type="predicted"/>
<dbReference type="AlphaFoldDB" id="A0A0N8HFZ7"/>
<organism evidence="1 2">
    <name type="scientific">Pseudomonas putida</name>
    <name type="common">Arthrobacter siderocapsulatus</name>
    <dbReference type="NCBI Taxonomy" id="303"/>
    <lineage>
        <taxon>Bacteria</taxon>
        <taxon>Pseudomonadati</taxon>
        <taxon>Pseudomonadota</taxon>
        <taxon>Gammaproteobacteria</taxon>
        <taxon>Pseudomonadales</taxon>
        <taxon>Pseudomonadaceae</taxon>
        <taxon>Pseudomonas</taxon>
    </lineage>
</organism>
<evidence type="ECO:0000313" key="1">
    <source>
        <dbReference type="EMBL" id="KPM65564.1"/>
    </source>
</evidence>
<dbReference type="EMBL" id="LKKS01000068">
    <property type="protein sequence ID" value="KPM65564.1"/>
    <property type="molecule type" value="Genomic_DNA"/>
</dbReference>
<evidence type="ECO:0000313" key="2">
    <source>
        <dbReference type="Proteomes" id="UP000050437"/>
    </source>
</evidence>
<evidence type="ECO:0008006" key="3">
    <source>
        <dbReference type="Google" id="ProtNLM"/>
    </source>
</evidence>
<accession>A0A0N8HFZ7</accession>
<dbReference type="Pfam" id="PF11367">
    <property type="entry name" value="Tail_completion_gp17"/>
    <property type="match status" value="1"/>
</dbReference>
<name>A0A0N8HFZ7_PSEPU</name>
<protein>
    <recommendedName>
        <fullName evidence="3">DUF3168 domain-containing protein</fullName>
    </recommendedName>
</protein>
<dbReference type="Proteomes" id="UP000050437">
    <property type="component" value="Unassembled WGS sequence"/>
</dbReference>
<sequence>MPDPSVALQKALFARLRAEVSCPIHDGADINTPMPYVSVDREVSANSSPISGRKRETRMIYLSVWSDAVGQAEVKRINGEVIAALDERRLPLEVGRAVSVRVEQADAQRDADGVTYQGSITVRVITTH</sequence>
<gene>
    <name evidence="1" type="ORF">HB13667_11635</name>
</gene>
<dbReference type="RefSeq" id="WP_054572675.1">
    <property type="nucleotide sequence ID" value="NZ_LKKS01000068.1"/>
</dbReference>
<dbReference type="Gene3D" id="3.30.2000.30">
    <property type="match status" value="1"/>
</dbReference>